<keyword evidence="2" id="KW-1185">Reference proteome</keyword>
<proteinExistence type="predicted"/>
<accession>V6I2H5</accession>
<dbReference type="AlphaFoldDB" id="V6I2H5"/>
<evidence type="ECO:0000313" key="1">
    <source>
        <dbReference type="EMBL" id="EQA64425.1"/>
    </source>
</evidence>
<gene>
    <name evidence="1" type="ORF">LEP1GSC062_0442</name>
</gene>
<dbReference type="Proteomes" id="UP000018747">
    <property type="component" value="Unassembled WGS sequence"/>
</dbReference>
<protein>
    <submittedName>
        <fullName evidence="1">Uncharacterized protein</fullName>
    </submittedName>
</protein>
<name>V6I2H5_9LEPT</name>
<reference evidence="1" key="1">
    <citation type="submission" date="2013-05" db="EMBL/GenBank/DDBJ databases">
        <authorList>
            <person name="Harkins D.M."/>
            <person name="Durkin A.S."/>
            <person name="Brinkac L.M."/>
            <person name="Haft D.H."/>
            <person name="Selengut J.D."/>
            <person name="Sanka R."/>
            <person name="DePew J."/>
            <person name="Purushe J."/>
            <person name="Hartskeerl R.A."/>
            <person name="Ahmed A."/>
            <person name="van der Linden H."/>
            <person name="Goris M.G.A."/>
            <person name="Vinetz J.M."/>
            <person name="Sutton G.G."/>
            <person name="Nierman W.C."/>
            <person name="Fouts D.E."/>
        </authorList>
    </citation>
    <scope>NUCLEOTIDE SEQUENCE [LARGE SCALE GENOMIC DNA]</scope>
    <source>
        <strain evidence="1">L 60</strain>
    </source>
</reference>
<dbReference type="EMBL" id="AHMT02000005">
    <property type="protein sequence ID" value="EQA64425.1"/>
    <property type="molecule type" value="Genomic_DNA"/>
</dbReference>
<evidence type="ECO:0000313" key="2">
    <source>
        <dbReference type="Proteomes" id="UP000018747"/>
    </source>
</evidence>
<sequence>MTTFVEKSGRIYFDKIAYQRRFFNRFSTSYWFLNIFSFGLANQARRRSLAELRIREEGIVCDLMCGDGSNIGILRKYYRWKDHRGRHIRSNDSMYVESFRGIGYGLFDRKCSFFLRSIRFLRCSQLHFRIKNFTSRANGHSYLRGGSDFKIFRHIRFY</sequence>
<organism evidence="1 2">
    <name type="scientific">Leptospira alexanderi serovar Manhao 3 str. L 60</name>
    <dbReference type="NCBI Taxonomy" id="1049759"/>
    <lineage>
        <taxon>Bacteria</taxon>
        <taxon>Pseudomonadati</taxon>
        <taxon>Spirochaetota</taxon>
        <taxon>Spirochaetia</taxon>
        <taxon>Leptospirales</taxon>
        <taxon>Leptospiraceae</taxon>
        <taxon>Leptospira</taxon>
    </lineage>
</organism>
<comment type="caution">
    <text evidence="1">The sequence shown here is derived from an EMBL/GenBank/DDBJ whole genome shotgun (WGS) entry which is preliminary data.</text>
</comment>
<dbReference type="STRING" id="100053.GCA_002009845_00547"/>